<dbReference type="InterPro" id="IPR013320">
    <property type="entry name" value="ConA-like_dom_sf"/>
</dbReference>
<dbReference type="PANTHER" id="PTHR13817:SF73">
    <property type="entry name" value="FIBRONECTIN TYPE-III DOMAIN-CONTAINING PROTEIN"/>
    <property type="match status" value="1"/>
</dbReference>
<feature type="domain" description="SLH" evidence="3">
    <location>
        <begin position="1176"/>
        <end position="1239"/>
    </location>
</feature>
<evidence type="ECO:0000259" key="2">
    <source>
        <dbReference type="PROSITE" id="PS50853"/>
    </source>
</evidence>
<dbReference type="EMBL" id="JANQBD010000001">
    <property type="protein sequence ID" value="MCR8629950.1"/>
    <property type="molecule type" value="Genomic_DNA"/>
</dbReference>
<dbReference type="Pfam" id="PF22585">
    <property type="entry name" value="Sialidase-like_CBM"/>
    <property type="match status" value="1"/>
</dbReference>
<gene>
    <name evidence="4" type="ORF">NV381_01920</name>
</gene>
<dbReference type="PANTHER" id="PTHR13817">
    <property type="entry name" value="TITIN"/>
    <property type="match status" value="1"/>
</dbReference>
<dbReference type="SUPFAM" id="SSF49265">
    <property type="entry name" value="Fibronectin type III"/>
    <property type="match status" value="1"/>
</dbReference>
<dbReference type="Proteomes" id="UP001300012">
    <property type="component" value="Unassembled WGS sequence"/>
</dbReference>
<dbReference type="Gene3D" id="2.60.40.1080">
    <property type="match status" value="4"/>
</dbReference>
<dbReference type="Pfam" id="PF00395">
    <property type="entry name" value="SLH"/>
    <property type="match status" value="3"/>
</dbReference>
<dbReference type="Pfam" id="PF02368">
    <property type="entry name" value="Big_2"/>
    <property type="match status" value="3"/>
</dbReference>
<evidence type="ECO:0000313" key="4">
    <source>
        <dbReference type="EMBL" id="MCR8629950.1"/>
    </source>
</evidence>
<dbReference type="PROSITE" id="PS51272">
    <property type="entry name" value="SLH"/>
    <property type="match status" value="3"/>
</dbReference>
<dbReference type="Gene3D" id="2.60.40.10">
    <property type="entry name" value="Immunoglobulins"/>
    <property type="match status" value="2"/>
</dbReference>
<proteinExistence type="predicted"/>
<protein>
    <submittedName>
        <fullName evidence="4">S-layer homology domain-containing protein</fullName>
    </submittedName>
</protein>
<feature type="domain" description="SLH" evidence="3">
    <location>
        <begin position="1115"/>
        <end position="1175"/>
    </location>
</feature>
<keyword evidence="1" id="KW-0677">Repeat</keyword>
<dbReference type="InterPro" id="IPR036116">
    <property type="entry name" value="FN3_sf"/>
</dbReference>
<feature type="domain" description="Fibronectin type-III" evidence="2">
    <location>
        <begin position="717"/>
        <end position="805"/>
    </location>
</feature>
<evidence type="ECO:0000256" key="1">
    <source>
        <dbReference type="ARBA" id="ARBA00022737"/>
    </source>
</evidence>
<dbReference type="InterPro" id="IPR001119">
    <property type="entry name" value="SLH_dom"/>
</dbReference>
<dbReference type="Gene3D" id="2.60.120.200">
    <property type="match status" value="1"/>
</dbReference>
<dbReference type="SMART" id="SM00060">
    <property type="entry name" value="FN3"/>
    <property type="match status" value="2"/>
</dbReference>
<dbReference type="PROSITE" id="PS50853">
    <property type="entry name" value="FN3"/>
    <property type="match status" value="2"/>
</dbReference>
<dbReference type="InterPro" id="IPR008964">
    <property type="entry name" value="Invasin/intimin_cell_adhesion"/>
</dbReference>
<dbReference type="CDD" id="cd00063">
    <property type="entry name" value="FN3"/>
    <property type="match status" value="2"/>
</dbReference>
<dbReference type="InterPro" id="IPR050964">
    <property type="entry name" value="Striated_Muscle_Regulatory"/>
</dbReference>
<sequence>MRHLIKFPMAAAMLLMIAVLLSVVTGASSVVFGAVPSSLSVDESFDNYPSGTLSGANWGTTTASGSVMVEEDASNANNKSVKITKTNMTGTVNADRKNISLTGQLVVDYRVKSDEVEGNKSAPYINNATQTGVNISLDAGSIKAYNGTTNAKLQAFTAGTWYQIQLVLDTNTSKFDMYVDGKLVASQFSFRTTGASPLTYIRFAIGSNQVGTVSFDDLRVTEVPTTIELEAPYGLVIGHTHTSKVTSNYPDGTSGDVTKAAWYDSSNTAIAQVDAKGVVTAKGIGSAVITAHYAGKTTSTIIEVASDVVLNGLQMDAEVYSIQHGSERATVVTAVYSNGLRNVTAAAGYSSNNPSIATVSGTGLVTGKSPGTTVITATYGGKSASATVTVIPVLTKLQLDTGVYSLHAGASHKTVVSAVYSDQSVRDVSLSSAYMSTNSSVAWVDRAGTVTGVSAGTSVITATYGGKSVSSNVAVSSVKLDSDGYVLQPGTIRQTNVLLQAPDGSELNVSGLAGFSSSNPAVAEVDAAGKVTGKKDGSTVITAVYGQSRAVANVTVSSTGYSSQVIVPSTGKGSLQVHLWALGADPVYGIQSGFDFDPTVLKLEGIATELFEGDVIEIDAASLVNVDGKLTGFRSVTVQGSHIAYAATRIGLDAASGAKPYATLKFKVLNASQDTQLQISGTAAAALAGNSIVQAALTGVTATFDSEPPPAGGDTIPPSAPVVSVSGKTQTSVSLGWTEAADNVGVVGYKVYVNNGTAAAATVTGLTYTFTGLMPSTSYTFVVKAVDAAGNIKASNEVSVKTDSSAPPLDTIPPSAPVVSVSGKTQTSVSLSWTEAKDNVGVVGYKVYVNNGTAAAATVTGLTYTLTGLMPGTSYTFVVKAVDAAGNLSEGAAISVLTSTYSSNHSNGGGGSAPVGPQSEDKQNVKLTDLKPDINGKFVLEMGIGKKQLMLPVEAINALKSQSGKLEIQSEKGTVSIPLDILKSLTALLGSEAAAKDAQISFILSAMDKQSAESMAASALKTKDALVKSVSEVLRFELSIFTKDGVEKKLPFFNEPIEIKIPYVGSSGLKEQLLGVYYLNEQTKEWEYVGGRIDAVNKQITVKLSHFSVYTVLEYNKTYIDVPSGHWGFDAVNVLSAKHIVNGIDAEHFAPTASTTRAEFAALLVRSLGLSAKAAAALPFNDVPSNAWYTEAVAAAYEAKLIGGRTAATFAPDDKLSREEMAVMLVRAYEVAAKGQKLQADSSSSFTDANKVSSWAIEAVQAAASARLLNGTGDGEFQPTLWTNRAETAQALANLLGLLQ</sequence>
<dbReference type="SUPFAM" id="SSF49373">
    <property type="entry name" value="Invasin/intimin cell-adhesion fragments"/>
    <property type="match status" value="4"/>
</dbReference>
<feature type="domain" description="SLH" evidence="3">
    <location>
        <begin position="1243"/>
        <end position="1300"/>
    </location>
</feature>
<dbReference type="InterPro" id="IPR003961">
    <property type="entry name" value="FN3_dom"/>
</dbReference>
<dbReference type="SUPFAM" id="SSF49899">
    <property type="entry name" value="Concanavalin A-like lectins/glucanases"/>
    <property type="match status" value="1"/>
</dbReference>
<dbReference type="InterPro" id="IPR013783">
    <property type="entry name" value="Ig-like_fold"/>
</dbReference>
<accession>A0ABT1Y9T7</accession>
<dbReference type="SMART" id="SM00635">
    <property type="entry name" value="BID_2"/>
    <property type="match status" value="4"/>
</dbReference>
<evidence type="ECO:0000313" key="5">
    <source>
        <dbReference type="Proteomes" id="UP001300012"/>
    </source>
</evidence>
<name>A0ABT1Y9T7_9BACL</name>
<dbReference type="InterPro" id="IPR003343">
    <property type="entry name" value="Big_2"/>
</dbReference>
<dbReference type="Pfam" id="PF00041">
    <property type="entry name" value="fn3"/>
    <property type="match status" value="2"/>
</dbReference>
<keyword evidence="5" id="KW-1185">Reference proteome</keyword>
<reference evidence="4 5" key="1">
    <citation type="submission" date="2022-08" db="EMBL/GenBank/DDBJ databases">
        <title>Paenibacillus endoradicis sp. nov., Paenibacillus radicibacter sp. nov and Paenibacillus pararadicis sp. nov., three cold-adapted plant growth-promoting bacteria isolated from root of Larix gmelinii in Great Khingan.</title>
        <authorList>
            <person name="Xue H."/>
        </authorList>
    </citation>
    <scope>NUCLEOTIDE SEQUENCE [LARGE SCALE GENOMIC DNA]</scope>
    <source>
        <strain evidence="4 5">N5-1-1-5</strain>
    </source>
</reference>
<dbReference type="InterPro" id="IPR054490">
    <property type="entry name" value="BT_1020-like_b-sandwich_1"/>
</dbReference>
<comment type="caution">
    <text evidence="4">The sequence shown here is derived from an EMBL/GenBank/DDBJ whole genome shotgun (WGS) entry which is preliminary data.</text>
</comment>
<dbReference type="RefSeq" id="WP_258211555.1">
    <property type="nucleotide sequence ID" value="NZ_JANQBD010000001.1"/>
</dbReference>
<feature type="domain" description="Fibronectin type-III" evidence="2">
    <location>
        <begin position="813"/>
        <end position="903"/>
    </location>
</feature>
<evidence type="ECO:0000259" key="3">
    <source>
        <dbReference type="PROSITE" id="PS51272"/>
    </source>
</evidence>
<organism evidence="4 5">
    <name type="scientific">Paenibacillus radicis</name>
    <name type="common">ex Xue et al. 2023</name>
    <dbReference type="NCBI Taxonomy" id="2972489"/>
    <lineage>
        <taxon>Bacteria</taxon>
        <taxon>Bacillati</taxon>
        <taxon>Bacillota</taxon>
        <taxon>Bacilli</taxon>
        <taxon>Bacillales</taxon>
        <taxon>Paenibacillaceae</taxon>
        <taxon>Paenibacillus</taxon>
    </lineage>
</organism>